<dbReference type="NCBIfam" id="TIGR04069">
    <property type="entry name" value="ocin_ACP_rel"/>
    <property type="match status" value="1"/>
</dbReference>
<sequence>MEIEKKLEDIFRYVGIDFGVNEKLRGENLLGIKIGLKARDLLIIYLKIEKMFKIKIPEKAIVNGEFNTYWSILNIIKNEKGIK</sequence>
<accession>A0A174EVU9</accession>
<evidence type="ECO:0000313" key="2">
    <source>
        <dbReference type="Proteomes" id="UP000284112"/>
    </source>
</evidence>
<reference evidence="1 2" key="1">
    <citation type="submission" date="2018-08" db="EMBL/GenBank/DDBJ databases">
        <title>A genome reference for cultivated species of the human gut microbiota.</title>
        <authorList>
            <person name="Zou Y."/>
            <person name="Xue W."/>
            <person name="Luo G."/>
        </authorList>
    </citation>
    <scope>NUCLEOTIDE SEQUENCE [LARGE SCALE GENOMIC DNA]</scope>
    <source>
        <strain evidence="1 2">AM23-13</strain>
    </source>
</reference>
<evidence type="ECO:0000313" key="1">
    <source>
        <dbReference type="EMBL" id="RHG11450.1"/>
    </source>
</evidence>
<dbReference type="Proteomes" id="UP000284112">
    <property type="component" value="Unassembled WGS sequence"/>
</dbReference>
<dbReference type="RefSeq" id="WP_055302983.1">
    <property type="nucleotide sequence ID" value="NZ_QRHW01000001.1"/>
</dbReference>
<dbReference type="InterPro" id="IPR023972">
    <property type="entry name" value="CHP04069_acyl_carrier-rel"/>
</dbReference>
<protein>
    <submittedName>
        <fullName evidence="1">Peptide maturation system acyl carrier-related protein</fullName>
    </submittedName>
</protein>
<organism evidence="1 2">
    <name type="scientific">Dorea longicatena</name>
    <dbReference type="NCBI Taxonomy" id="88431"/>
    <lineage>
        <taxon>Bacteria</taxon>
        <taxon>Bacillati</taxon>
        <taxon>Bacillota</taxon>
        <taxon>Clostridia</taxon>
        <taxon>Lachnospirales</taxon>
        <taxon>Lachnospiraceae</taxon>
        <taxon>Dorea</taxon>
    </lineage>
</organism>
<name>A0A174EVU9_9FIRM</name>
<gene>
    <name evidence="1" type="ORF">DW641_01015</name>
</gene>
<comment type="caution">
    <text evidence="1">The sequence shown here is derived from an EMBL/GenBank/DDBJ whole genome shotgun (WGS) entry which is preliminary data.</text>
</comment>
<proteinExistence type="predicted"/>
<dbReference type="EMBL" id="QRHW01000001">
    <property type="protein sequence ID" value="RHG11450.1"/>
    <property type="molecule type" value="Genomic_DNA"/>
</dbReference>
<dbReference type="AlphaFoldDB" id="A0A174EVU9"/>